<name>A0A8S0R0T6_OLEEU</name>
<evidence type="ECO:0000313" key="2">
    <source>
        <dbReference type="Proteomes" id="UP000594638"/>
    </source>
</evidence>
<sequence>MDGAIDHVRIHPKFLHSNATSHKWALGAFAELLDNALDEACNGATYVHVDVLNNRKDNCKMLSIEDNGGGMNPDKMRKCMSLGYSMKSKIPNTIGQYGNGFKTSTMRLGADVIVFSRCRGTDGRRNAHYNIQSVGR</sequence>
<proteinExistence type="predicted"/>
<dbReference type="Gramene" id="OE9A063352T1">
    <property type="protein sequence ID" value="OE9A063352C1"/>
    <property type="gene ID" value="OE9A063352"/>
</dbReference>
<dbReference type="PANTHER" id="PTHR23336:SF58">
    <property type="entry name" value="PROTEIN MICRORCHIDIA 4"/>
    <property type="match status" value="1"/>
</dbReference>
<comment type="caution">
    <text evidence="1">The sequence shown here is derived from an EMBL/GenBank/DDBJ whole genome shotgun (WGS) entry which is preliminary data.</text>
</comment>
<dbReference type="EMBL" id="CACTIH010002025">
    <property type="protein sequence ID" value="CAA2971802.1"/>
    <property type="molecule type" value="Genomic_DNA"/>
</dbReference>
<dbReference type="Pfam" id="PF13589">
    <property type="entry name" value="HATPase_c_3"/>
    <property type="match status" value="1"/>
</dbReference>
<evidence type="ECO:0000313" key="1">
    <source>
        <dbReference type="EMBL" id="CAA2971802.1"/>
    </source>
</evidence>
<dbReference type="Proteomes" id="UP000594638">
    <property type="component" value="Unassembled WGS sequence"/>
</dbReference>
<keyword evidence="2" id="KW-1185">Reference proteome</keyword>
<dbReference type="InterPro" id="IPR036890">
    <property type="entry name" value="HATPase_C_sf"/>
</dbReference>
<reference evidence="1 2" key="1">
    <citation type="submission" date="2019-12" db="EMBL/GenBank/DDBJ databases">
        <authorList>
            <person name="Alioto T."/>
            <person name="Alioto T."/>
            <person name="Gomez Garrido J."/>
        </authorList>
    </citation>
    <scope>NUCLEOTIDE SEQUENCE [LARGE SCALE GENOMIC DNA]</scope>
</reference>
<organism evidence="1 2">
    <name type="scientific">Olea europaea subsp. europaea</name>
    <dbReference type="NCBI Taxonomy" id="158383"/>
    <lineage>
        <taxon>Eukaryota</taxon>
        <taxon>Viridiplantae</taxon>
        <taxon>Streptophyta</taxon>
        <taxon>Embryophyta</taxon>
        <taxon>Tracheophyta</taxon>
        <taxon>Spermatophyta</taxon>
        <taxon>Magnoliopsida</taxon>
        <taxon>eudicotyledons</taxon>
        <taxon>Gunneridae</taxon>
        <taxon>Pentapetalae</taxon>
        <taxon>asterids</taxon>
        <taxon>lamiids</taxon>
        <taxon>Lamiales</taxon>
        <taxon>Oleaceae</taxon>
        <taxon>Oleeae</taxon>
        <taxon>Olea</taxon>
    </lineage>
</organism>
<dbReference type="GO" id="GO:0016887">
    <property type="term" value="F:ATP hydrolysis activity"/>
    <property type="evidence" value="ECO:0007669"/>
    <property type="project" value="InterPro"/>
</dbReference>
<dbReference type="SUPFAM" id="SSF55874">
    <property type="entry name" value="ATPase domain of HSP90 chaperone/DNA topoisomerase II/histidine kinase"/>
    <property type="match status" value="1"/>
</dbReference>
<dbReference type="PANTHER" id="PTHR23336">
    <property type="entry name" value="ZINC FINGER CW-TYPE COILED-COIL DOMAIN PROTEIN 3"/>
    <property type="match status" value="1"/>
</dbReference>
<protein>
    <submittedName>
        <fullName evidence="1">Uncharacterized protein</fullName>
    </submittedName>
</protein>
<dbReference type="Gene3D" id="3.30.565.10">
    <property type="entry name" value="Histidine kinase-like ATPase, C-terminal domain"/>
    <property type="match status" value="1"/>
</dbReference>
<dbReference type="InterPro" id="IPR045261">
    <property type="entry name" value="MORC_ATPase"/>
</dbReference>
<dbReference type="OrthoDB" id="757982at2759"/>
<dbReference type="AlphaFoldDB" id="A0A8S0R0T6"/>
<dbReference type="GO" id="GO:0005634">
    <property type="term" value="C:nucleus"/>
    <property type="evidence" value="ECO:0007669"/>
    <property type="project" value="TreeGrafter"/>
</dbReference>
<gene>
    <name evidence="1" type="ORF">OLEA9_A063352</name>
</gene>
<accession>A0A8S0R0T6</accession>